<dbReference type="Pfam" id="PF00403">
    <property type="entry name" value="HMA"/>
    <property type="match status" value="1"/>
</dbReference>
<evidence type="ECO:0000259" key="1">
    <source>
        <dbReference type="PROSITE" id="PS50846"/>
    </source>
</evidence>
<sequence>MKQAFTVEGLCCAKCAAEIEEAVGRIVGCESANMAFMTKKLTIEAPEKDMERITSETERIVRRIEPKASVRRR</sequence>
<evidence type="ECO:0000313" key="2">
    <source>
        <dbReference type="EMBL" id="MPN13713.1"/>
    </source>
</evidence>
<dbReference type="CDD" id="cd00371">
    <property type="entry name" value="HMA"/>
    <property type="match status" value="1"/>
</dbReference>
<gene>
    <name evidence="2" type="ORF">SDC9_161037</name>
</gene>
<feature type="domain" description="HMA" evidence="1">
    <location>
        <begin position="1"/>
        <end position="69"/>
    </location>
</feature>
<reference evidence="2" key="1">
    <citation type="submission" date="2019-08" db="EMBL/GenBank/DDBJ databases">
        <authorList>
            <person name="Kucharzyk K."/>
            <person name="Murdoch R.W."/>
            <person name="Higgins S."/>
            <person name="Loffler F."/>
        </authorList>
    </citation>
    <scope>NUCLEOTIDE SEQUENCE</scope>
</reference>
<organism evidence="2">
    <name type="scientific">bioreactor metagenome</name>
    <dbReference type="NCBI Taxonomy" id="1076179"/>
    <lineage>
        <taxon>unclassified sequences</taxon>
        <taxon>metagenomes</taxon>
        <taxon>ecological metagenomes</taxon>
    </lineage>
</organism>
<dbReference type="SUPFAM" id="SSF55008">
    <property type="entry name" value="HMA, heavy metal-associated domain"/>
    <property type="match status" value="1"/>
</dbReference>
<dbReference type="EMBL" id="VSSQ01060254">
    <property type="protein sequence ID" value="MPN13713.1"/>
    <property type="molecule type" value="Genomic_DNA"/>
</dbReference>
<comment type="caution">
    <text evidence="2">The sequence shown here is derived from an EMBL/GenBank/DDBJ whole genome shotgun (WGS) entry which is preliminary data.</text>
</comment>
<dbReference type="GO" id="GO:0046872">
    <property type="term" value="F:metal ion binding"/>
    <property type="evidence" value="ECO:0007669"/>
    <property type="project" value="InterPro"/>
</dbReference>
<accession>A0A645FNE7</accession>
<dbReference type="InterPro" id="IPR036163">
    <property type="entry name" value="HMA_dom_sf"/>
</dbReference>
<dbReference type="PROSITE" id="PS50846">
    <property type="entry name" value="HMA_2"/>
    <property type="match status" value="1"/>
</dbReference>
<proteinExistence type="predicted"/>
<dbReference type="Gene3D" id="3.30.70.100">
    <property type="match status" value="1"/>
</dbReference>
<name>A0A645FNE7_9ZZZZ</name>
<dbReference type="AlphaFoldDB" id="A0A645FNE7"/>
<dbReference type="InterPro" id="IPR006121">
    <property type="entry name" value="HMA_dom"/>
</dbReference>
<protein>
    <recommendedName>
        <fullName evidence="1">HMA domain-containing protein</fullName>
    </recommendedName>
</protein>